<dbReference type="AlphaFoldDB" id="A0A938B460"/>
<dbReference type="PANTHER" id="PTHR42831:SF1">
    <property type="entry name" value="FE-S PROTEIN MATURATION AUXILIARY FACTOR YITW"/>
    <property type="match status" value="1"/>
</dbReference>
<name>A0A938B460_UNCTE</name>
<evidence type="ECO:0000313" key="2">
    <source>
        <dbReference type="EMBL" id="MBM3225764.1"/>
    </source>
</evidence>
<comment type="caution">
    <text evidence="2">The sequence shown here is derived from an EMBL/GenBank/DDBJ whole genome shotgun (WGS) entry which is preliminary data.</text>
</comment>
<dbReference type="Gene3D" id="3.30.300.130">
    <property type="entry name" value="Fe-S cluster assembly (FSCA)"/>
    <property type="match status" value="1"/>
</dbReference>
<dbReference type="EMBL" id="VGLS01000678">
    <property type="protein sequence ID" value="MBM3225764.1"/>
    <property type="molecule type" value="Genomic_DNA"/>
</dbReference>
<dbReference type="SUPFAM" id="SSF117916">
    <property type="entry name" value="Fe-S cluster assembly (FSCA) domain-like"/>
    <property type="match status" value="1"/>
</dbReference>
<accession>A0A938B460</accession>
<gene>
    <name evidence="2" type="ORF">FJZ47_18465</name>
</gene>
<evidence type="ECO:0000259" key="1">
    <source>
        <dbReference type="Pfam" id="PF01883"/>
    </source>
</evidence>
<dbReference type="InterPro" id="IPR034904">
    <property type="entry name" value="FSCA_dom_sf"/>
</dbReference>
<dbReference type="InterPro" id="IPR002744">
    <property type="entry name" value="MIP18-like"/>
</dbReference>
<protein>
    <submittedName>
        <fullName evidence="2">Metal-sulfur cluster assembly factor</fullName>
    </submittedName>
</protein>
<dbReference type="InterPro" id="IPR052339">
    <property type="entry name" value="Fe-S_Maturation_MIP18"/>
</dbReference>
<feature type="domain" description="MIP18 family-like" evidence="1">
    <location>
        <begin position="5"/>
        <end position="76"/>
    </location>
</feature>
<organism evidence="2 3">
    <name type="scientific">Tectimicrobiota bacterium</name>
    <dbReference type="NCBI Taxonomy" id="2528274"/>
    <lineage>
        <taxon>Bacteria</taxon>
        <taxon>Pseudomonadati</taxon>
        <taxon>Nitrospinota/Tectimicrobiota group</taxon>
        <taxon>Candidatus Tectimicrobiota</taxon>
    </lineage>
</organism>
<evidence type="ECO:0000313" key="3">
    <source>
        <dbReference type="Proteomes" id="UP000712673"/>
    </source>
</evidence>
<sequence length="99" mass="10999">MPNQEAVYEALKQVHDPEVGINIVDMGLIYGIEIEGSKVNLIMTLTSPACPAGPHILSQVDDRLKELEGIEDVDIRVVWTPPWSPDMLSEEARDQLGIF</sequence>
<dbReference type="Proteomes" id="UP000712673">
    <property type="component" value="Unassembled WGS sequence"/>
</dbReference>
<dbReference type="PANTHER" id="PTHR42831">
    <property type="entry name" value="FE-S PROTEIN MATURATION AUXILIARY FACTOR YITW"/>
    <property type="match status" value="1"/>
</dbReference>
<proteinExistence type="predicted"/>
<dbReference type="Pfam" id="PF01883">
    <property type="entry name" value="FeS_assembly_P"/>
    <property type="match status" value="1"/>
</dbReference>
<reference evidence="2" key="1">
    <citation type="submission" date="2019-03" db="EMBL/GenBank/DDBJ databases">
        <title>Lake Tanganyika Metagenome-Assembled Genomes (MAGs).</title>
        <authorList>
            <person name="Tran P."/>
        </authorList>
    </citation>
    <scope>NUCLEOTIDE SEQUENCE</scope>
    <source>
        <strain evidence="2">K_DeepCast_65m_m2_066</strain>
    </source>
</reference>